<dbReference type="Gene3D" id="1.20.58.1300">
    <property type="match status" value="1"/>
</dbReference>
<dbReference type="EMBL" id="JBBKTW010000008">
    <property type="protein sequence ID" value="MEN2990688.1"/>
    <property type="molecule type" value="Genomic_DNA"/>
</dbReference>
<gene>
    <name evidence="1" type="ORF">WG926_20405</name>
</gene>
<evidence type="ECO:0000313" key="2">
    <source>
        <dbReference type="Proteomes" id="UP001413721"/>
    </source>
</evidence>
<dbReference type="Proteomes" id="UP001413721">
    <property type="component" value="Unassembled WGS sequence"/>
</dbReference>
<dbReference type="PANTHER" id="PTHR11941">
    <property type="entry name" value="ENOYL-COA HYDRATASE-RELATED"/>
    <property type="match status" value="1"/>
</dbReference>
<accession>A0ABU9YPD2</accession>
<dbReference type="CDD" id="cd06558">
    <property type="entry name" value="crotonase-like"/>
    <property type="match status" value="1"/>
</dbReference>
<name>A0ABU9YPD2_9PROT</name>
<protein>
    <submittedName>
        <fullName evidence="1">Enoyl-CoA hydratase/isomerase family protein</fullName>
    </submittedName>
</protein>
<reference evidence="1 2" key="1">
    <citation type="submission" date="2024-03" db="EMBL/GenBank/DDBJ databases">
        <title>High-quality draft genome sequencing of Tistrella sp. BH-R2-4.</title>
        <authorList>
            <person name="Dong C."/>
        </authorList>
    </citation>
    <scope>NUCLEOTIDE SEQUENCE [LARGE SCALE GENOMIC DNA]</scope>
    <source>
        <strain evidence="1 2">BH-R2-4</strain>
    </source>
</reference>
<evidence type="ECO:0000313" key="1">
    <source>
        <dbReference type="EMBL" id="MEN2990688.1"/>
    </source>
</evidence>
<dbReference type="Pfam" id="PF00378">
    <property type="entry name" value="ECH_1"/>
    <property type="match status" value="1"/>
</dbReference>
<sequence length="425" mass="45326">MTGRQHDRQAAMGQQTLAAALATLPAQIAGAGDTMAATTIRRDFLARHAIGLYDRLTAGRSRFLRVGELLLAAADAAPGLVPDRAALAAEAARPLSAKTGIEMAQAEFLATIFADRGAGLHLCHAMMLPRPEAPENAARLARDGVLDLGLVRIMRQGRLLIVENRNTGRLNAEDVPTIDALEHAVDAALLDADSAACILRGGIVDHPRYAGRRLAGAGLNLTDLYEGRVPYVMYIEREMGWVSKVFRGLASPGELPDETAQTIEKAWIGVIDTFAIGAAAQALLVCDAVVAEAGSWFNVPARKEGLVPGATNLRLPRIMGDRLARQIIMTGRTIQADSPEGRLLVDRVAPAGELDAAIAEVAADLVDGGVVSVAGNRRAFRVGQEPLDLFRAYLATYTREVAICHLSPALVANLERHWTGRRKAG</sequence>
<keyword evidence="2" id="KW-1185">Reference proteome</keyword>
<dbReference type="Gene3D" id="3.90.226.10">
    <property type="entry name" value="2-enoyl-CoA Hydratase, Chain A, domain 1"/>
    <property type="match status" value="1"/>
</dbReference>
<comment type="caution">
    <text evidence="1">The sequence shown here is derived from an EMBL/GenBank/DDBJ whole genome shotgun (WGS) entry which is preliminary data.</text>
</comment>
<dbReference type="RefSeq" id="WP_345938152.1">
    <property type="nucleotide sequence ID" value="NZ_JBBKTW010000008.1"/>
</dbReference>
<organism evidence="1 2">
    <name type="scientific">Tistrella arctica</name>
    <dbReference type="NCBI Taxonomy" id="3133430"/>
    <lineage>
        <taxon>Bacteria</taxon>
        <taxon>Pseudomonadati</taxon>
        <taxon>Pseudomonadota</taxon>
        <taxon>Alphaproteobacteria</taxon>
        <taxon>Geminicoccales</taxon>
        <taxon>Geminicoccaceae</taxon>
        <taxon>Tistrella</taxon>
    </lineage>
</organism>
<dbReference type="PANTHER" id="PTHR11941:SF54">
    <property type="entry name" value="ENOYL-COA HYDRATASE, MITOCHONDRIAL"/>
    <property type="match status" value="1"/>
</dbReference>
<dbReference type="InterPro" id="IPR001753">
    <property type="entry name" value="Enoyl-CoA_hydra/iso"/>
</dbReference>
<dbReference type="SUPFAM" id="SSF52096">
    <property type="entry name" value="ClpP/crotonase"/>
    <property type="match status" value="1"/>
</dbReference>
<dbReference type="InterPro" id="IPR029045">
    <property type="entry name" value="ClpP/crotonase-like_dom_sf"/>
</dbReference>
<proteinExistence type="predicted"/>